<feature type="compositionally biased region" description="Gly residues" evidence="5">
    <location>
        <begin position="334"/>
        <end position="343"/>
    </location>
</feature>
<evidence type="ECO:0000256" key="1">
    <source>
        <dbReference type="ARBA" id="ARBA00004141"/>
    </source>
</evidence>
<evidence type="ECO:0000256" key="4">
    <source>
        <dbReference type="ARBA" id="ARBA00023136"/>
    </source>
</evidence>
<keyword evidence="8" id="KW-1185">Reference proteome</keyword>
<dbReference type="InterPro" id="IPR007568">
    <property type="entry name" value="RTA1"/>
</dbReference>
<dbReference type="OrthoDB" id="3358017at2759"/>
<feature type="transmembrane region" description="Helical" evidence="6">
    <location>
        <begin position="20"/>
        <end position="37"/>
    </location>
</feature>
<dbReference type="Proteomes" id="UP000070501">
    <property type="component" value="Unassembled WGS sequence"/>
</dbReference>
<evidence type="ECO:0000256" key="2">
    <source>
        <dbReference type="ARBA" id="ARBA00022692"/>
    </source>
</evidence>
<dbReference type="PANTHER" id="PTHR31465">
    <property type="entry name" value="PROTEIN RTA1-RELATED"/>
    <property type="match status" value="1"/>
</dbReference>
<evidence type="ECO:0000313" key="8">
    <source>
        <dbReference type="Proteomes" id="UP000070501"/>
    </source>
</evidence>
<dbReference type="STRING" id="196109.A0A136IWT4"/>
<feature type="transmembrane region" description="Helical" evidence="6">
    <location>
        <begin position="76"/>
        <end position="100"/>
    </location>
</feature>
<protein>
    <recommendedName>
        <fullName evidence="9">RTA1 like protein-domain-containing protein</fullName>
    </recommendedName>
</protein>
<dbReference type="InParanoid" id="A0A136IWT4"/>
<feature type="transmembrane region" description="Helical" evidence="6">
    <location>
        <begin position="49"/>
        <end position="70"/>
    </location>
</feature>
<reference evidence="8" key="1">
    <citation type="submission" date="2016-02" db="EMBL/GenBank/DDBJ databases">
        <title>Draft genome sequence of Microdochium bolleyi, a fungal endophyte of beachgrass.</title>
        <authorList>
            <consortium name="DOE Joint Genome Institute"/>
            <person name="David A.S."/>
            <person name="May G."/>
            <person name="Haridas S."/>
            <person name="Lim J."/>
            <person name="Wang M."/>
            <person name="Labutti K."/>
            <person name="Lipzen A."/>
            <person name="Barry K."/>
            <person name="Grigoriev I.V."/>
        </authorList>
    </citation>
    <scope>NUCLEOTIDE SEQUENCE [LARGE SCALE GENOMIC DNA]</scope>
    <source>
        <strain evidence="8">J235TASD1</strain>
    </source>
</reference>
<accession>A0A136IWT4</accession>
<sequence>MAHGDWAPGSIWYFAPNKGAAIFYTIAFAASGLFHAYQSYHYKSWRLTGLFVVCGLLYTVGFVFRCLGAWDYGDLIKYIVSICLTFAAPPLNELANFYLLGRILYYIPYHSPIHPGRVLSTFAFLSVVVESLSGWGASYMANQSLTRAQQAVGYNLLRAALVIQLGVIALFLGLATYFYATCRRHGIRSHSVNQAMANLYASNALILTRCLFRTVEFFEIEGVDWHAVAADPAAVSPIVRYEAFFYVFEASLMLCNMVLFNVRHPRRWLPKSTKVYLARDGVTEIMGPGYKQDRNILLTIIDPFDIASKVTGRDKTSRFWEVDEAGQVQQGSGAVAGGRGGSGSSQSSARPKGAV</sequence>
<gene>
    <name evidence="7" type="ORF">Micbo1qcDRAFT_184617</name>
</gene>
<organism evidence="7 8">
    <name type="scientific">Microdochium bolleyi</name>
    <dbReference type="NCBI Taxonomy" id="196109"/>
    <lineage>
        <taxon>Eukaryota</taxon>
        <taxon>Fungi</taxon>
        <taxon>Dikarya</taxon>
        <taxon>Ascomycota</taxon>
        <taxon>Pezizomycotina</taxon>
        <taxon>Sordariomycetes</taxon>
        <taxon>Xylariomycetidae</taxon>
        <taxon>Xylariales</taxon>
        <taxon>Microdochiaceae</taxon>
        <taxon>Microdochium</taxon>
    </lineage>
</organism>
<comment type="subcellular location">
    <subcellularLocation>
        <location evidence="1">Membrane</location>
        <topology evidence="1">Multi-pass membrane protein</topology>
    </subcellularLocation>
</comment>
<evidence type="ECO:0000313" key="7">
    <source>
        <dbReference type="EMBL" id="KXJ89464.1"/>
    </source>
</evidence>
<evidence type="ECO:0008006" key="9">
    <source>
        <dbReference type="Google" id="ProtNLM"/>
    </source>
</evidence>
<keyword evidence="3 6" id="KW-1133">Transmembrane helix</keyword>
<feature type="transmembrane region" description="Helical" evidence="6">
    <location>
        <begin position="161"/>
        <end position="180"/>
    </location>
</feature>
<dbReference type="AlphaFoldDB" id="A0A136IWT4"/>
<evidence type="ECO:0000256" key="6">
    <source>
        <dbReference type="SAM" id="Phobius"/>
    </source>
</evidence>
<dbReference type="EMBL" id="KQ964255">
    <property type="protein sequence ID" value="KXJ89464.1"/>
    <property type="molecule type" value="Genomic_DNA"/>
</dbReference>
<evidence type="ECO:0000256" key="3">
    <source>
        <dbReference type="ARBA" id="ARBA00022989"/>
    </source>
</evidence>
<feature type="compositionally biased region" description="Low complexity" evidence="5">
    <location>
        <begin position="344"/>
        <end position="355"/>
    </location>
</feature>
<feature type="transmembrane region" description="Helical" evidence="6">
    <location>
        <begin position="121"/>
        <end position="141"/>
    </location>
</feature>
<dbReference type="Pfam" id="PF04479">
    <property type="entry name" value="RTA1"/>
    <property type="match status" value="1"/>
</dbReference>
<dbReference type="PANTHER" id="PTHR31465:SF13">
    <property type="entry name" value="RTA1 DOMAIN PROTEIN-RELATED"/>
    <property type="match status" value="1"/>
</dbReference>
<feature type="region of interest" description="Disordered" evidence="5">
    <location>
        <begin position="322"/>
        <end position="355"/>
    </location>
</feature>
<dbReference type="GO" id="GO:0016020">
    <property type="term" value="C:membrane"/>
    <property type="evidence" value="ECO:0007669"/>
    <property type="project" value="UniProtKB-SubCell"/>
</dbReference>
<proteinExistence type="predicted"/>
<evidence type="ECO:0000256" key="5">
    <source>
        <dbReference type="SAM" id="MobiDB-lite"/>
    </source>
</evidence>
<keyword evidence="4 6" id="KW-0472">Membrane</keyword>
<name>A0A136IWT4_9PEZI</name>
<keyword evidence="2 6" id="KW-0812">Transmembrane</keyword>